<dbReference type="InterPro" id="IPR056948">
    <property type="entry name" value="PNGaseA_N"/>
</dbReference>
<evidence type="ECO:0000313" key="3">
    <source>
        <dbReference type="EMBL" id="TDL27476.1"/>
    </source>
</evidence>
<accession>A0A4Y7QJE9</accession>
<evidence type="ECO:0000256" key="1">
    <source>
        <dbReference type="SAM" id="SignalP"/>
    </source>
</evidence>
<evidence type="ECO:0000259" key="2">
    <source>
        <dbReference type="Pfam" id="PF12222"/>
    </source>
</evidence>
<feature type="domain" description="Peptide N-acetyl-beta-D-glucosaminyl asparaginase amidase A N-terminal" evidence="2">
    <location>
        <begin position="29"/>
        <end position="354"/>
    </location>
</feature>
<evidence type="ECO:0000313" key="4">
    <source>
        <dbReference type="Proteomes" id="UP000294933"/>
    </source>
</evidence>
<dbReference type="EMBL" id="ML170159">
    <property type="protein sequence ID" value="TDL27476.1"/>
    <property type="molecule type" value="Genomic_DNA"/>
</dbReference>
<dbReference type="InterPro" id="IPR021102">
    <property type="entry name" value="PNGase_A"/>
</dbReference>
<reference evidence="3 4" key="1">
    <citation type="submission" date="2018-06" db="EMBL/GenBank/DDBJ databases">
        <title>A transcriptomic atlas of mushroom development highlights an independent origin of complex multicellularity.</title>
        <authorList>
            <consortium name="DOE Joint Genome Institute"/>
            <person name="Krizsan K."/>
            <person name="Almasi E."/>
            <person name="Merenyi Z."/>
            <person name="Sahu N."/>
            <person name="Viragh M."/>
            <person name="Koszo T."/>
            <person name="Mondo S."/>
            <person name="Kiss B."/>
            <person name="Balint B."/>
            <person name="Kues U."/>
            <person name="Barry K."/>
            <person name="Hegedus J.C."/>
            <person name="Henrissat B."/>
            <person name="Johnson J."/>
            <person name="Lipzen A."/>
            <person name="Ohm R."/>
            <person name="Nagy I."/>
            <person name="Pangilinan J."/>
            <person name="Yan J."/>
            <person name="Xiong Y."/>
            <person name="Grigoriev I.V."/>
            <person name="Hibbett D.S."/>
            <person name="Nagy L.G."/>
        </authorList>
    </citation>
    <scope>NUCLEOTIDE SEQUENCE [LARGE SCALE GENOMIC DNA]</scope>
    <source>
        <strain evidence="3 4">SZMC22713</strain>
    </source>
</reference>
<dbReference type="VEuPathDB" id="FungiDB:BD410DRAFT_782559"/>
<proteinExistence type="predicted"/>
<feature type="signal peptide" evidence="1">
    <location>
        <begin position="1"/>
        <end position="18"/>
    </location>
</feature>
<gene>
    <name evidence="3" type="ORF">BD410DRAFT_782559</name>
</gene>
<dbReference type="Pfam" id="PF25156">
    <property type="entry name" value="PNGase_A_C"/>
    <property type="match status" value="1"/>
</dbReference>
<dbReference type="STRING" id="50990.A0A4Y7QJE9"/>
<feature type="chain" id="PRO_5021341766" description="Peptide N-acetyl-beta-D-glucosaminyl asparaginase amidase A N-terminal domain-containing protein" evidence="1">
    <location>
        <begin position="19"/>
        <end position="576"/>
    </location>
</feature>
<organism evidence="3 4">
    <name type="scientific">Rickenella mellea</name>
    <dbReference type="NCBI Taxonomy" id="50990"/>
    <lineage>
        <taxon>Eukaryota</taxon>
        <taxon>Fungi</taxon>
        <taxon>Dikarya</taxon>
        <taxon>Basidiomycota</taxon>
        <taxon>Agaricomycotina</taxon>
        <taxon>Agaricomycetes</taxon>
        <taxon>Hymenochaetales</taxon>
        <taxon>Rickenellaceae</taxon>
        <taxon>Rickenella</taxon>
    </lineage>
</organism>
<name>A0A4Y7QJE9_9AGAM</name>
<dbReference type="AlphaFoldDB" id="A0A4Y7QJE9"/>
<keyword evidence="1" id="KW-0732">Signal</keyword>
<dbReference type="Pfam" id="PF12222">
    <property type="entry name" value="PNGaseA"/>
    <property type="match status" value="1"/>
</dbReference>
<keyword evidence="4" id="KW-1185">Reference proteome</keyword>
<protein>
    <recommendedName>
        <fullName evidence="2">Peptide N-acetyl-beta-D-glucosaminyl asparaginase amidase A N-terminal domain-containing protein</fullName>
    </recommendedName>
</protein>
<dbReference type="Proteomes" id="UP000294933">
    <property type="component" value="Unassembled WGS sequence"/>
</dbReference>
<dbReference type="PANTHER" id="PTHR31104">
    <property type="entry name" value="PEPTIDE-N4-(N-ACETYL-BETA-GLUCOSAMINYL)ASPARAGINE AMIDASE A PROTEIN"/>
    <property type="match status" value="1"/>
</dbReference>
<sequence>MRSSLLAALLLGVVGSHAVRLIDFQVAQPPPLPKDAKQCTIQILERTFGFSFGMSEVVAYAPPTDCGTPGSWAGISLNFTVTSNGTQFDRLALFSLDEVEIWRSSTPEPTRGDGIIWTYLKDVTRFIPLFSKPGTFVLQLDNLLEAGLDGQYATTLTATFFASSFIHPPAKKSNSIIPISLLSNTNASLISVPPDFSLNVTFPRNTVEAYAELFASGNGNEEFWYFNTANQFVSQLPAGTTFGQGPFREVRLLVDGRVAGVAFPYATIFTGGIIPSAWRPITSYGALDLPTYFLDLTPFVPILVDGQPHSLSLSVSSAEDDHTINQNWFVTAAIQVVTDSSSRPTTGSITKYDAQPFALTTTTGSAGANGDLNITVDATRSIHIESEIVSGSGKRNKVVWSQQLSYSNLQNYLQNTTIQNVFQSTTGSVLSTHNKIPAVVDKFSYPLNINFTVLNANGTSFSAFFDHSYDRTVLPAPFILGSTIKERQLAGGFFTIAATGNFGNGTSNNTLTYVDLAGNTYDREVNAALNNITFDHEGGSLARGTPRFPFFPKSTASISGAVRFPGLRLHGTKGEV</sequence>
<dbReference type="OrthoDB" id="1612078at2759"/>